<gene>
    <name evidence="2" type="ORF">KHM83_19500</name>
</gene>
<proteinExistence type="predicted"/>
<sequence length="170" mass="20194">MRFSIDKMNQFRPQIDDPHEIPNDKGVYLISIGSLKLLPDNMQNLKYSKIGERYILYVGLSSQGIKSRDYRNHFNGTARISTLRKSLGSILQLQKEVLDDKGRYRYTKEDEEYLTEWMKKNLRLHYQVCEDIEIIEKELIHGLNPPLNLKDNHNIENSAFRKLLKIWRNK</sequence>
<dbReference type="InterPro" id="IPR049311">
    <property type="entry name" value="GIY_YIG_cat"/>
</dbReference>
<dbReference type="Pfam" id="PF20815">
    <property type="entry name" value="GIY_YIG_2"/>
    <property type="match status" value="1"/>
</dbReference>
<name>A0ABS5PWT6_9FIRM</name>
<dbReference type="RefSeq" id="WP_213238712.1">
    <property type="nucleotide sequence ID" value="NZ_JAHBCL010000080.1"/>
</dbReference>
<protein>
    <recommendedName>
        <fullName evidence="1">GIY-YIG catalytic domain-containing protein</fullName>
    </recommendedName>
</protein>
<evidence type="ECO:0000259" key="1">
    <source>
        <dbReference type="Pfam" id="PF20815"/>
    </source>
</evidence>
<feature type="domain" description="GIY-YIG catalytic" evidence="1">
    <location>
        <begin position="26"/>
        <end position="170"/>
    </location>
</feature>
<dbReference type="EMBL" id="JAHBCL010000080">
    <property type="protein sequence ID" value="MBS7528857.1"/>
    <property type="molecule type" value="Genomic_DNA"/>
</dbReference>
<keyword evidence="3" id="KW-1185">Reference proteome</keyword>
<reference evidence="2 3" key="1">
    <citation type="submission" date="2021-05" db="EMBL/GenBank/DDBJ databases">
        <title>Fusibacter ferrireducens sp. nov., an anaerobic, sulfur- and Fe-reducing bacterium isolated from the mangrove sediment.</title>
        <authorList>
            <person name="Qiu D."/>
        </authorList>
    </citation>
    <scope>NUCLEOTIDE SEQUENCE [LARGE SCALE GENOMIC DNA]</scope>
    <source>
        <strain evidence="2 3">DSM 12116</strain>
    </source>
</reference>
<accession>A0ABS5PWT6</accession>
<comment type="caution">
    <text evidence="2">The sequence shown here is derived from an EMBL/GenBank/DDBJ whole genome shotgun (WGS) entry which is preliminary data.</text>
</comment>
<evidence type="ECO:0000313" key="3">
    <source>
        <dbReference type="Proteomes" id="UP000746471"/>
    </source>
</evidence>
<organism evidence="2 3">
    <name type="scientific">Fusibacter paucivorans</name>
    <dbReference type="NCBI Taxonomy" id="76009"/>
    <lineage>
        <taxon>Bacteria</taxon>
        <taxon>Bacillati</taxon>
        <taxon>Bacillota</taxon>
        <taxon>Clostridia</taxon>
        <taxon>Eubacteriales</taxon>
        <taxon>Eubacteriales Family XII. Incertae Sedis</taxon>
        <taxon>Fusibacter</taxon>
    </lineage>
</organism>
<evidence type="ECO:0000313" key="2">
    <source>
        <dbReference type="EMBL" id="MBS7528857.1"/>
    </source>
</evidence>
<dbReference type="Proteomes" id="UP000746471">
    <property type="component" value="Unassembled WGS sequence"/>
</dbReference>